<keyword evidence="5" id="KW-1185">Reference proteome</keyword>
<reference evidence="4" key="1">
    <citation type="submission" date="2023-07" db="EMBL/GenBank/DDBJ databases">
        <title>Chromosome-level genome assembly of Artemia franciscana.</title>
        <authorList>
            <person name="Jo E."/>
        </authorList>
    </citation>
    <scope>NUCLEOTIDE SEQUENCE</scope>
    <source>
        <tissue evidence="4">Whole body</tissue>
    </source>
</reference>
<gene>
    <name evidence="4" type="ORF">QYM36_017547</name>
</gene>
<dbReference type="PANTHER" id="PTHR46439:SF1">
    <property type="entry name" value="CYSTEINE-RICH MOTOR NEURON 1 PROTEIN"/>
    <property type="match status" value="1"/>
</dbReference>
<dbReference type="Proteomes" id="UP001187531">
    <property type="component" value="Unassembled WGS sequence"/>
</dbReference>
<organism evidence="4 5">
    <name type="scientific">Artemia franciscana</name>
    <name type="common">Brine shrimp</name>
    <name type="synonym">Artemia sanfranciscana</name>
    <dbReference type="NCBI Taxonomy" id="6661"/>
    <lineage>
        <taxon>Eukaryota</taxon>
        <taxon>Metazoa</taxon>
        <taxon>Ecdysozoa</taxon>
        <taxon>Arthropoda</taxon>
        <taxon>Crustacea</taxon>
        <taxon>Branchiopoda</taxon>
        <taxon>Anostraca</taxon>
        <taxon>Artemiidae</taxon>
        <taxon>Artemia</taxon>
    </lineage>
</organism>
<feature type="signal peptide" evidence="2">
    <location>
        <begin position="1"/>
        <end position="18"/>
    </location>
</feature>
<proteinExistence type="predicted"/>
<dbReference type="PANTHER" id="PTHR46439">
    <property type="entry name" value="CYSTEINE-RICH MOTOR NEURON 1 PROTEIN"/>
    <property type="match status" value="1"/>
</dbReference>
<dbReference type="SMART" id="SM00214">
    <property type="entry name" value="VWC"/>
    <property type="match status" value="2"/>
</dbReference>
<dbReference type="PROSITE" id="PS50184">
    <property type="entry name" value="VWFC_2"/>
    <property type="match status" value="1"/>
</dbReference>
<accession>A0AA88KVV8</accession>
<feature type="domain" description="VWFC" evidence="3">
    <location>
        <begin position="118"/>
        <end position="178"/>
    </location>
</feature>
<dbReference type="InterPro" id="IPR052624">
    <property type="entry name" value="CRIM1"/>
</dbReference>
<dbReference type="EMBL" id="JAVRJZ010000030">
    <property type="protein sequence ID" value="KAK2704186.1"/>
    <property type="molecule type" value="Genomic_DNA"/>
</dbReference>
<feature type="region of interest" description="Disordered" evidence="1">
    <location>
        <begin position="1036"/>
        <end position="1057"/>
    </location>
</feature>
<evidence type="ECO:0000313" key="4">
    <source>
        <dbReference type="EMBL" id="KAK2704186.1"/>
    </source>
</evidence>
<protein>
    <recommendedName>
        <fullName evidence="3">VWFC domain-containing protein</fullName>
    </recommendedName>
</protein>
<dbReference type="Gene3D" id="2.10.70.10">
    <property type="entry name" value="Complement Module, domain 1"/>
    <property type="match status" value="1"/>
</dbReference>
<sequence>MVTVILFGTFLLIDVAYSSPYRRKPELRNYSSRIGNTKDIFIGVNHNRKTGRAEKVCMIDGAAYRDGDPVPTSNQCEFCVCRPPGFACSLLQCAPPRNKKCRTLQRSGACCPEYQCDCEKDGKIYKSGQKILSRQKPCDVCFCQGGDLLCSKIHCFTRNDCEGINVPGRCCPSYDHCDLPQVGFTRPRPFNFTTKVTHQSFFPTASTAEVSIVTTEETFIQEKGENILDQVSVMTESPNTATQDASVYDEIRVTQAELESNDNLENVELTTKIQLEDLFDEKEYNIMTITEKYDGATPLIVEITATEKLEAEKPTISNNSKFTESVLSTTQSSEFPEGYTFTEHNIEYDIEKEEAIDQNTYFTGVTTNLPDINLLTLKTEAYDLSVTTQESDNLGQEGFDTIEASGQDNSTTSFNNVATVIHEEIFGISDLGSGIIEESIKDILMGTGSGDFVVDGIQFANSEKLGTDVASIYNESIDGSGNFISSGEEAEDEVVFLTSTTTEFDYLVESGSGIFNINEASVNIQSESSGQSSTTSIVDELESYVSEKLEVNVTSIIDDSIDASGSPMSGQEEDEDDIILFLSTMSSISESIETTSGISMTRETLGYTESDSSAQSKESVTLNIFEEKLIHTPYDNAPVQDEGSGEIFSLGVVDIGLQEEDRRDDLFDISEEGLLNTVSEFQQSININKEIEAPLDAEDFTTNYPFESLSNDLSEATQSSSQYTGLDDNTGSGASIVHELGSGYGEYYQDLVAITESLLASDGSGEGFNEGSSGDLPFATLTNPGQTSDVDGKETFGDSKNTSAFTEKTPEINTFDSISIDLGKENSVKLGITTTLSDVSYVVELPEALNNNQISFNLEDGFIEQATKINSGEYITPQYTTESEILTEQQRGYTTELNEQTYNPDNEGSDVIEIDLGVIDLFDIFTTENPDNLLTASVEDFSGFEKKEENIIEPLKHKANTISYPTEDEIFTEFTTGSNTETTGQIETFDANQDDESSDGIEIDLGANSNEELLDIFTTQDLDDMLNLGVTEFSGIGGSEGSTEEITEPTKDDTSTAGYATESDVFTKLTTQSNAEPITEIFTELTTDINIETTEQTVTFDSNQNDENSDAIEIDLGANSNEELLDIFTTQDLDDMLNLGVTEFSGIGGSEGSTEEITEPTKDDTSTAGYATESGVFTKLTTQSNAEPITEIFTELTTDINIETTEQTVTFDSNQNDENSDAIEIDLGATSNEELLDVFTTKNLDDMLTLGVTEFSGTGGSEGSTEKIIEPLKDETSTAGYVTKSDVFTQLTAHGNLNATKQTDIFITNRIVYLQFKNGDVIGAASNEELFDIFTTKKLDDLLTVSLIGFSGVLDSEGIREEITDLRKNETSHAGYATDNDLLTELTTHSNAEPIGPTDTSNSQNSENGDVIEIDLGAASNEELLDVSTTKNWDDLLIVSVTEFSDIGGSEDIKENITESPEDETNTAGYTTETETLTHLTTNNITGPSGQKERLSTSQNHVNSDVIEIDWGAMSREDLTVTGTTEGLTDLKETEGLEQIPMITMENSLDTNDFSVTRTNSLNNEKNYLKFSANNDTHSVDITQSGTISKTKVTENEIPKKTLISSLSDPLNMLKELDVLLNSVNDFPKAFDQSDLEGR</sequence>
<dbReference type="SUPFAM" id="SSF57603">
    <property type="entry name" value="FnI-like domain"/>
    <property type="match status" value="2"/>
</dbReference>
<keyword evidence="2" id="KW-0732">Signal</keyword>
<evidence type="ECO:0000259" key="3">
    <source>
        <dbReference type="PROSITE" id="PS50184"/>
    </source>
</evidence>
<comment type="caution">
    <text evidence="4">The sequence shown here is derived from an EMBL/GenBank/DDBJ whole genome shotgun (WGS) entry which is preliminary data.</text>
</comment>
<evidence type="ECO:0000256" key="1">
    <source>
        <dbReference type="SAM" id="MobiDB-lite"/>
    </source>
</evidence>
<feature type="region of interest" description="Disordered" evidence="1">
    <location>
        <begin position="1147"/>
        <end position="1169"/>
    </location>
</feature>
<dbReference type="GO" id="GO:0005886">
    <property type="term" value="C:plasma membrane"/>
    <property type="evidence" value="ECO:0007669"/>
    <property type="project" value="TreeGrafter"/>
</dbReference>
<evidence type="ECO:0000313" key="5">
    <source>
        <dbReference type="Proteomes" id="UP001187531"/>
    </source>
</evidence>
<name>A0AA88KVV8_ARTSF</name>
<evidence type="ECO:0000256" key="2">
    <source>
        <dbReference type="SAM" id="SignalP"/>
    </source>
</evidence>
<dbReference type="InterPro" id="IPR001007">
    <property type="entry name" value="VWF_dom"/>
</dbReference>
<feature type="chain" id="PRO_5041724168" description="VWFC domain-containing protein" evidence="2">
    <location>
        <begin position="19"/>
        <end position="1639"/>
    </location>
</feature>